<feature type="signal peptide" evidence="1">
    <location>
        <begin position="1"/>
        <end position="17"/>
    </location>
</feature>
<dbReference type="PANTHER" id="PTHR30032:SF8">
    <property type="entry name" value="GERMINATION-SPECIFIC N-ACETYLMURAMOYL-L-ALANINE AMIDASE"/>
    <property type="match status" value="1"/>
</dbReference>
<name>A5N5J2_CLOK5</name>
<protein>
    <submittedName>
        <fullName evidence="2">Predicted surface-layer protein</fullName>
    </submittedName>
</protein>
<evidence type="ECO:0000313" key="2">
    <source>
        <dbReference type="EMBL" id="EDK32573.1"/>
    </source>
</evidence>
<accession>A5N5J2</accession>
<dbReference type="STRING" id="431943.CKL_0519"/>
<feature type="chain" id="PRO_5038834547" evidence="1">
    <location>
        <begin position="18"/>
        <end position="675"/>
    </location>
</feature>
<dbReference type="AlphaFoldDB" id="A5N5J2"/>
<sequence>MKIKKLLVFLITFTMTAAPVTFSTKATSSISRREAQERAYEMAYVTWKYDKSLNGNVTDYIELPGYLKDKTTSEEVGIPYNYGGSDSIGRSSNRLWSNFFDALTKRATAGNVKFEGGYKGETAGIDAASFIQDSLKISGTKLTTNSISKYLTAIDFNSLTNMDILLSKGKHAAFFQSWVYNDLGEVVGATTLEATIDNDDNTGQKVKEYYRSKDYIMNNFKAYRYSYISDDYIEDNALEPKLEAPLYGQAIDKNGNGINLKWNFDNEDNGQYQTSYRIRIYSGDLNSTSDSSGILVKQVYQDSQAKEANVYFSDMPEGSYYFILEVKSNKGYWSSPLAAPFEFTSDTSKFPSKINSVARYGGSSRYETSKIIAENKFKNFSLENIVITNGNDFADGLAGVTLARKLNSPLLLVDNEPSDEGSQITLQYIMKNVGRDAKIYLLGGEGVLSNSYVEYLEKNGYAKENIVRIGGSNRLETSVNIAKEMDISKNKPIIIASDSSFADALSVSSKAASDRVPILLTSKDGLSEKVIEYIKDVKPSKVYILGETGVISKSVEDSIGEITNLDSNKIIRLGGEDRYITCEKINKYFYGNQWTKVYLANGEDFADSLSGSAAAAVDSGAPLVLVSEYSYGTAGKTIKNLTRDKKVTLNVLGGDKLITEYLISKINNAAVSAEE</sequence>
<dbReference type="HOGENOM" id="CLU_406944_0_0_9"/>
<evidence type="ECO:0000313" key="3">
    <source>
        <dbReference type="Proteomes" id="UP000002411"/>
    </source>
</evidence>
<dbReference type="eggNOG" id="COG2247">
    <property type="taxonomic scope" value="Bacteria"/>
</dbReference>
<keyword evidence="3" id="KW-1185">Reference proteome</keyword>
<gene>
    <name evidence="2" type="ordered locus">CKL_0519</name>
</gene>
<dbReference type="InterPro" id="IPR007253">
    <property type="entry name" value="Cell_wall-bd_2"/>
</dbReference>
<organism evidence="2 3">
    <name type="scientific">Clostridium kluyveri (strain ATCC 8527 / DSM 555 / NBRC 12016 / NCIMB 10680 / K1)</name>
    <dbReference type="NCBI Taxonomy" id="431943"/>
    <lineage>
        <taxon>Bacteria</taxon>
        <taxon>Bacillati</taxon>
        <taxon>Bacillota</taxon>
        <taxon>Clostridia</taxon>
        <taxon>Eubacteriales</taxon>
        <taxon>Clostridiaceae</taxon>
        <taxon>Clostridium</taxon>
    </lineage>
</organism>
<keyword evidence="1" id="KW-0732">Signal</keyword>
<dbReference type="Pfam" id="PF04122">
    <property type="entry name" value="CW_binding_2"/>
    <property type="match status" value="3"/>
</dbReference>
<dbReference type="EMBL" id="CP000673">
    <property type="protein sequence ID" value="EDK32573.1"/>
    <property type="molecule type" value="Genomic_DNA"/>
</dbReference>
<dbReference type="eggNOG" id="COG4991">
    <property type="taxonomic scope" value="Bacteria"/>
</dbReference>
<reference evidence="2 3" key="1">
    <citation type="journal article" date="2008" name="Proc. Natl. Acad. Sci. U.S.A.">
        <title>The genome of Clostridium kluyveri, a strict anaerobe with unique metabolic features.</title>
        <authorList>
            <person name="Seedorf H."/>
            <person name="Fricke W.F."/>
            <person name="Veith B."/>
            <person name="Brueggemann H."/>
            <person name="Liesegang H."/>
            <person name="Strittmatter A."/>
            <person name="Miethke M."/>
            <person name="Buckel W."/>
            <person name="Hinderberger J."/>
            <person name="Li F."/>
            <person name="Hagemeier C."/>
            <person name="Thauer R.K."/>
            <person name="Gottschalk G."/>
        </authorList>
    </citation>
    <scope>NUCLEOTIDE SEQUENCE [LARGE SCALE GENOMIC DNA]</scope>
    <source>
        <strain evidence="3">ATCC 8527 / DSM 555 / NCIMB 10680</strain>
    </source>
</reference>
<proteinExistence type="predicted"/>
<dbReference type="InterPro" id="IPR051922">
    <property type="entry name" value="Bact_Sporulation_Assoc"/>
</dbReference>
<evidence type="ECO:0000256" key="1">
    <source>
        <dbReference type="SAM" id="SignalP"/>
    </source>
</evidence>
<dbReference type="Gene3D" id="3.40.50.12090">
    <property type="match status" value="2"/>
</dbReference>
<dbReference type="RefSeq" id="WP_011989088.1">
    <property type="nucleotide sequence ID" value="NC_009706.1"/>
</dbReference>
<dbReference type="Proteomes" id="UP000002411">
    <property type="component" value="Chromosome"/>
</dbReference>
<dbReference type="PANTHER" id="PTHR30032">
    <property type="entry name" value="N-ACETYLMURAMOYL-L-ALANINE AMIDASE-RELATED"/>
    <property type="match status" value="1"/>
</dbReference>
<dbReference type="KEGG" id="ckl:CKL_0519"/>